<dbReference type="CDD" id="cd00082">
    <property type="entry name" value="HisKA"/>
    <property type="match status" value="1"/>
</dbReference>
<dbReference type="PRINTS" id="PR00344">
    <property type="entry name" value="BCTRLSENSOR"/>
</dbReference>
<reference evidence="9 10" key="1">
    <citation type="journal article" date="2014" name="Int. J. Syst. Evol. Microbiol.">
        <title>Leptospira mayottensis sp. nov., a pathogenic species of the genus Leptospira isolated from humans.</title>
        <authorList>
            <person name="Bourhy P."/>
            <person name="Collet L."/>
            <person name="Brisse S."/>
            <person name="Picardeau M."/>
        </authorList>
    </citation>
    <scope>NUCLEOTIDE SEQUENCE [LARGE SCALE GENOMIC DNA]</scope>
    <source>
        <strain evidence="9 10">200901122</strain>
    </source>
</reference>
<protein>
    <recommendedName>
        <fullName evidence="2">histidine kinase</fullName>
        <ecNumber evidence="2">2.7.13.3</ecNumber>
    </recommendedName>
</protein>
<dbReference type="Pfam" id="PF09084">
    <property type="entry name" value="NMT1"/>
    <property type="match status" value="1"/>
</dbReference>
<evidence type="ECO:0000259" key="8">
    <source>
        <dbReference type="PROSITE" id="PS50109"/>
    </source>
</evidence>
<evidence type="ECO:0000256" key="3">
    <source>
        <dbReference type="ARBA" id="ARBA00022553"/>
    </source>
</evidence>
<dbReference type="GO" id="GO:0000155">
    <property type="term" value="F:phosphorelay sensor kinase activity"/>
    <property type="evidence" value="ECO:0007669"/>
    <property type="project" value="InterPro"/>
</dbReference>
<dbReference type="SUPFAM" id="SSF53850">
    <property type="entry name" value="Periplasmic binding protein-like II"/>
    <property type="match status" value="1"/>
</dbReference>
<evidence type="ECO:0000256" key="4">
    <source>
        <dbReference type="ARBA" id="ARBA00022679"/>
    </source>
</evidence>
<comment type="catalytic activity">
    <reaction evidence="1">
        <text>ATP + protein L-histidine = ADP + protein N-phospho-L-histidine.</text>
        <dbReference type="EC" id="2.7.13.3"/>
    </reaction>
</comment>
<dbReference type="Pfam" id="PF02518">
    <property type="entry name" value="HATPase_c"/>
    <property type="match status" value="1"/>
</dbReference>
<dbReference type="PANTHER" id="PTHR43711:SF26">
    <property type="entry name" value="SENSOR HISTIDINE KINASE RCSC"/>
    <property type="match status" value="1"/>
</dbReference>
<evidence type="ECO:0000256" key="7">
    <source>
        <dbReference type="ARBA" id="ARBA00023136"/>
    </source>
</evidence>
<sequence length="772" mass="88276">MSSVIEIAITSRISAFPILYAKSRGFFEKEGIQVQIRVLENYDAILAFLSSGKIEVGEIPFTTWLDLHLKKAVPNKSIFRGMILSRMIHSFYSRYNSSMDSILEGTPYLIPVLQNTSIDKLLAQEFMRSSRFRKKISYTFVYSRSYLLEYEFAQTTTLGLVGSVQESHFLNNGFRISEGRDLPPYRLPVNMLAFNGRFAKTYPDRINKLQNALFRAIQSLIENTSDTTEHVIQENVPEFKIEPEQLHYFYKQPSQDLQEILSPVAALEELEYLGRIYWRSIKHLTDPPPVLLEALDLAAKDPVPIYPAALRTKKTLLMEEQFNREDESNRLLEMTGDRRELGDLVSDVHNLVLNIYNSKKGVRLPVLPLKGTASAIRTGINSILDFLFQEIRTQEIKAFAIDNVLMMQGLEMDKRNMELQFSDDRFNYLFEFSPIPVILLDSVSGALIAGNYNFRSLTGYSKDNIHNLRLEDLFPGLEEMGDWSSPTRSPETMLRVDQAKMKLRDKSEMDVSLSITALFERARKIYQVHILYDTEKKETERAKHEFISNISHELRSPMTNIQGYFELLRVEINTLLSKDQSGMLDVIEKNIKRLNHLIENLLKFEEVQGEDNSGLVENFDPALVIEEVVYSNEPSAKEKGLGVELSLIKKLKVRGIRFEFSQVITNLFVNAIKYTEKGKIEMTMAEFGGERVEINIKDTGVGIDPKYVEKVFERFFRVPNDRNKRVGGTGLGLPISRTILHKMNGEITLESRVGGGSSFKISLPLQPSSASK</sequence>
<dbReference type="InterPro" id="IPR050736">
    <property type="entry name" value="Sensor_HK_Regulatory"/>
</dbReference>
<dbReference type="Gene3D" id="3.30.450.20">
    <property type="entry name" value="PAS domain"/>
    <property type="match status" value="1"/>
</dbReference>
<keyword evidence="6" id="KW-0902">Two-component regulatory system</keyword>
<dbReference type="PROSITE" id="PS50109">
    <property type="entry name" value="HIS_KIN"/>
    <property type="match status" value="1"/>
</dbReference>
<organism evidence="9 10">
    <name type="scientific">Leptospira mayottensis 200901122</name>
    <dbReference type="NCBI Taxonomy" id="1193010"/>
    <lineage>
        <taxon>Bacteria</taxon>
        <taxon>Pseudomonadati</taxon>
        <taxon>Spirochaetota</taxon>
        <taxon>Spirochaetia</taxon>
        <taxon>Leptospirales</taxon>
        <taxon>Leptospiraceae</taxon>
        <taxon>Leptospira</taxon>
    </lineage>
</organism>
<dbReference type="EMBL" id="AKWM02000058">
    <property type="protein sequence ID" value="EKR99141.1"/>
    <property type="molecule type" value="Genomic_DNA"/>
</dbReference>
<evidence type="ECO:0000313" key="10">
    <source>
        <dbReference type="Proteomes" id="UP000001343"/>
    </source>
</evidence>
<dbReference type="Gene3D" id="3.40.190.10">
    <property type="entry name" value="Periplasmic binding protein-like II"/>
    <property type="match status" value="1"/>
</dbReference>
<dbReference type="InterPro" id="IPR036097">
    <property type="entry name" value="HisK_dim/P_sf"/>
</dbReference>
<proteinExistence type="predicted"/>
<dbReference type="InterPro" id="IPR036890">
    <property type="entry name" value="HATPase_C_sf"/>
</dbReference>
<dbReference type="RefSeq" id="WP_002749552.1">
    <property type="nucleotide sequence ID" value="NZ_AKWM02000058.1"/>
</dbReference>
<keyword evidence="3" id="KW-0597">Phosphoprotein</keyword>
<evidence type="ECO:0000256" key="1">
    <source>
        <dbReference type="ARBA" id="ARBA00000085"/>
    </source>
</evidence>
<dbReference type="InterPro" id="IPR004358">
    <property type="entry name" value="Sig_transdc_His_kin-like_C"/>
</dbReference>
<dbReference type="Gene3D" id="3.30.565.10">
    <property type="entry name" value="Histidine kinase-like ATPase, C-terminal domain"/>
    <property type="match status" value="1"/>
</dbReference>
<dbReference type="CDD" id="cd00075">
    <property type="entry name" value="HATPase"/>
    <property type="match status" value="1"/>
</dbReference>
<dbReference type="Pfam" id="PF00512">
    <property type="entry name" value="HisKA"/>
    <property type="match status" value="1"/>
</dbReference>
<feature type="domain" description="Histidine kinase" evidence="8">
    <location>
        <begin position="549"/>
        <end position="767"/>
    </location>
</feature>
<dbReference type="AlphaFoldDB" id="A0AA87MMW8"/>
<dbReference type="InterPro" id="IPR003661">
    <property type="entry name" value="HisK_dim/P_dom"/>
</dbReference>
<evidence type="ECO:0000313" key="9">
    <source>
        <dbReference type="EMBL" id="EKR99141.1"/>
    </source>
</evidence>
<evidence type="ECO:0000256" key="6">
    <source>
        <dbReference type="ARBA" id="ARBA00023012"/>
    </source>
</evidence>
<evidence type="ECO:0000256" key="5">
    <source>
        <dbReference type="ARBA" id="ARBA00022777"/>
    </source>
</evidence>
<dbReference type="FunFam" id="3.30.565.10:FF:000006">
    <property type="entry name" value="Sensor histidine kinase WalK"/>
    <property type="match status" value="1"/>
</dbReference>
<dbReference type="SUPFAM" id="SSF55874">
    <property type="entry name" value="ATPase domain of HSP90 chaperone/DNA topoisomerase II/histidine kinase"/>
    <property type="match status" value="1"/>
</dbReference>
<dbReference type="InterPro" id="IPR015168">
    <property type="entry name" value="SsuA/THI5"/>
</dbReference>
<dbReference type="FunFam" id="1.10.287.130:FF:000001">
    <property type="entry name" value="Two-component sensor histidine kinase"/>
    <property type="match status" value="1"/>
</dbReference>
<keyword evidence="5" id="KW-0418">Kinase</keyword>
<dbReference type="SUPFAM" id="SSF47384">
    <property type="entry name" value="Homodimeric domain of signal transducing histidine kinase"/>
    <property type="match status" value="1"/>
</dbReference>
<comment type="caution">
    <text evidence="9">The sequence shown here is derived from an EMBL/GenBank/DDBJ whole genome shotgun (WGS) entry which is preliminary data.</text>
</comment>
<keyword evidence="7" id="KW-0472">Membrane</keyword>
<dbReference type="SUPFAM" id="SSF55785">
    <property type="entry name" value="PYP-like sensor domain (PAS domain)"/>
    <property type="match status" value="1"/>
</dbReference>
<keyword evidence="4" id="KW-0808">Transferase</keyword>
<dbReference type="Gene3D" id="1.10.287.130">
    <property type="match status" value="1"/>
</dbReference>
<dbReference type="Proteomes" id="UP000001343">
    <property type="component" value="Unassembled WGS sequence"/>
</dbReference>
<dbReference type="InterPro" id="IPR005467">
    <property type="entry name" value="His_kinase_dom"/>
</dbReference>
<evidence type="ECO:0000256" key="2">
    <source>
        <dbReference type="ARBA" id="ARBA00012438"/>
    </source>
</evidence>
<name>A0AA87MMW8_9LEPT</name>
<dbReference type="PANTHER" id="PTHR43711">
    <property type="entry name" value="TWO-COMPONENT HISTIDINE KINASE"/>
    <property type="match status" value="1"/>
</dbReference>
<dbReference type="EC" id="2.7.13.3" evidence="2"/>
<gene>
    <name evidence="9" type="ORF">LEP1GSC125_3649</name>
</gene>
<dbReference type="InterPro" id="IPR003594">
    <property type="entry name" value="HATPase_dom"/>
</dbReference>
<dbReference type="SMART" id="SM00387">
    <property type="entry name" value="HATPase_c"/>
    <property type="match status" value="1"/>
</dbReference>
<accession>A0AA87MMW8</accession>
<dbReference type="InterPro" id="IPR035965">
    <property type="entry name" value="PAS-like_dom_sf"/>
</dbReference>
<dbReference type="SMART" id="SM00388">
    <property type="entry name" value="HisKA"/>
    <property type="match status" value="1"/>
</dbReference>